<dbReference type="AlphaFoldDB" id="A0AAE0GS37"/>
<proteinExistence type="inferred from homology"/>
<name>A0AAE0GS37_9CHLO</name>
<dbReference type="Pfam" id="PF02358">
    <property type="entry name" value="Trehalose_PPase"/>
    <property type="match status" value="1"/>
</dbReference>
<organism evidence="5 7">
    <name type="scientific">Cymbomonas tetramitiformis</name>
    <dbReference type="NCBI Taxonomy" id="36881"/>
    <lineage>
        <taxon>Eukaryota</taxon>
        <taxon>Viridiplantae</taxon>
        <taxon>Chlorophyta</taxon>
        <taxon>Pyramimonadophyceae</taxon>
        <taxon>Pyramimonadales</taxon>
        <taxon>Pyramimonadaceae</taxon>
        <taxon>Cymbomonas</taxon>
    </lineage>
</organism>
<comment type="caution">
    <text evidence="5">The sequence shown here is derived from an EMBL/GenBank/DDBJ whole genome shotgun (WGS) entry which is preliminary data.</text>
</comment>
<evidence type="ECO:0000256" key="3">
    <source>
        <dbReference type="ARBA" id="ARBA00022801"/>
    </source>
</evidence>
<dbReference type="Proteomes" id="UP001190700">
    <property type="component" value="Unassembled WGS sequence"/>
</dbReference>
<evidence type="ECO:0000313" key="6">
    <source>
        <dbReference type="EMBL" id="KAK3286974.1"/>
    </source>
</evidence>
<dbReference type="PANTHER" id="PTHR43768:SF3">
    <property type="entry name" value="TREHALOSE 6-PHOSPHATE PHOSPHATASE"/>
    <property type="match status" value="1"/>
</dbReference>
<dbReference type="EC" id="3.1.3.12" evidence="4"/>
<comment type="cofactor">
    <cofactor evidence="2 4">
        <name>a divalent metal cation</name>
        <dbReference type="ChEBI" id="CHEBI:60240"/>
    </cofactor>
</comment>
<evidence type="ECO:0000256" key="2">
    <source>
        <dbReference type="ARBA" id="ARBA00001968"/>
    </source>
</evidence>
<sequence length="122" mass="13011">MESFKTLARGKRLAIFLDYDGTLTPIVKDPDRAFMSDESRASVKLLASQVPTAIISGRCLEKVVGFVQLEELFYAGSHGLDIRGPDSGPFALKGGTVCAYQPAADSVSAYTIATSIPRIGTP</sequence>
<dbReference type="EMBL" id="LGRX02003071">
    <property type="protein sequence ID" value="KAK3283013.1"/>
    <property type="molecule type" value="Genomic_DNA"/>
</dbReference>
<comment type="pathway">
    <text evidence="4">Glycan biosynthesis; trehalose biosynthesis.</text>
</comment>
<keyword evidence="7" id="KW-1185">Reference proteome</keyword>
<dbReference type="GO" id="GO:0004805">
    <property type="term" value="F:trehalose-phosphatase activity"/>
    <property type="evidence" value="ECO:0007669"/>
    <property type="project" value="UniProtKB-EC"/>
</dbReference>
<dbReference type="NCBIfam" id="TIGR00685">
    <property type="entry name" value="T6PP"/>
    <property type="match status" value="1"/>
</dbReference>
<comment type="catalytic activity">
    <reaction evidence="1 4">
        <text>alpha,alpha-trehalose 6-phosphate + H2O = alpha,alpha-trehalose + phosphate</text>
        <dbReference type="Rhea" id="RHEA:23420"/>
        <dbReference type="ChEBI" id="CHEBI:15377"/>
        <dbReference type="ChEBI" id="CHEBI:16551"/>
        <dbReference type="ChEBI" id="CHEBI:43474"/>
        <dbReference type="ChEBI" id="CHEBI:58429"/>
        <dbReference type="EC" id="3.1.3.12"/>
    </reaction>
</comment>
<evidence type="ECO:0000313" key="7">
    <source>
        <dbReference type="Proteomes" id="UP001190700"/>
    </source>
</evidence>
<comment type="function">
    <text evidence="4">Removes the phosphate from trehalose 6-phosphate to produce free trehalose.</text>
</comment>
<dbReference type="PANTHER" id="PTHR43768">
    <property type="entry name" value="TREHALOSE 6-PHOSPHATE PHOSPHATASE"/>
    <property type="match status" value="1"/>
</dbReference>
<reference evidence="5 7" key="1">
    <citation type="journal article" date="2015" name="Genome Biol. Evol.">
        <title>Comparative Genomics of a Bacterivorous Green Alga Reveals Evolutionary Causalities and Consequences of Phago-Mixotrophic Mode of Nutrition.</title>
        <authorList>
            <person name="Burns J.A."/>
            <person name="Paasch A."/>
            <person name="Narechania A."/>
            <person name="Kim E."/>
        </authorList>
    </citation>
    <scope>NUCLEOTIDE SEQUENCE [LARGE SCALE GENOMIC DNA]</scope>
    <source>
        <strain evidence="5">PLY_AMNH</strain>
    </source>
</reference>
<dbReference type="GO" id="GO:0005992">
    <property type="term" value="P:trehalose biosynthetic process"/>
    <property type="evidence" value="ECO:0007669"/>
    <property type="project" value="InterPro"/>
</dbReference>
<dbReference type="InterPro" id="IPR003337">
    <property type="entry name" value="Trehalose_PPase"/>
</dbReference>
<dbReference type="EMBL" id="LGRX02001059">
    <property type="protein sequence ID" value="KAK3286974.1"/>
    <property type="molecule type" value="Genomic_DNA"/>
</dbReference>
<dbReference type="InterPro" id="IPR044651">
    <property type="entry name" value="OTSB-like"/>
</dbReference>
<accession>A0AAE0GS37</accession>
<evidence type="ECO:0000313" key="5">
    <source>
        <dbReference type="EMBL" id="KAK3283013.1"/>
    </source>
</evidence>
<protein>
    <recommendedName>
        <fullName evidence="4">Trehalose 6-phosphate phosphatase</fullName>
        <ecNumber evidence="4">3.1.3.12</ecNumber>
    </recommendedName>
</protein>
<reference evidence="5" key="2">
    <citation type="submission" date="2023-06" db="EMBL/GenBank/DDBJ databases">
        <title>Long-read-based genome assembly of the green algal bacterivore Cymbomonas tetramitiformis.</title>
        <authorList>
            <person name="Gyaltshen Y."/>
            <person name="Rozenberg A."/>
            <person name="Paasch A."/>
            <person name="Burns J.A."/>
            <person name="Warring S."/>
            <person name="Larson R."/>
            <person name="Maurer-Alcala X."/>
            <person name="Dacks J."/>
            <person name="Kim E."/>
        </authorList>
    </citation>
    <scope>NUCLEOTIDE SEQUENCE</scope>
    <source>
        <strain evidence="5">PLY_AMNH</strain>
    </source>
</reference>
<keyword evidence="3 4" id="KW-0378">Hydrolase</keyword>
<dbReference type="SUPFAM" id="SSF56784">
    <property type="entry name" value="HAD-like"/>
    <property type="match status" value="1"/>
</dbReference>
<gene>
    <name evidence="6" type="ORF">CYMTET_5495</name>
    <name evidence="5" type="ORF">CYMTET_9266</name>
</gene>
<evidence type="ECO:0000256" key="1">
    <source>
        <dbReference type="ARBA" id="ARBA00000500"/>
    </source>
</evidence>
<evidence type="ECO:0000256" key="4">
    <source>
        <dbReference type="RuleBase" id="RU361117"/>
    </source>
</evidence>
<dbReference type="InterPro" id="IPR036412">
    <property type="entry name" value="HAD-like_sf"/>
</dbReference>
<dbReference type="Gene3D" id="3.40.50.1000">
    <property type="entry name" value="HAD superfamily/HAD-like"/>
    <property type="match status" value="1"/>
</dbReference>
<dbReference type="InterPro" id="IPR023214">
    <property type="entry name" value="HAD_sf"/>
</dbReference>
<comment type="similarity">
    <text evidence="4">Belongs to the trehalose phosphatase family.</text>
</comment>